<accession>A0A0D2UZE0</accession>
<sequence length="103" mass="12291">MHCCGGSARAATTSRGIYIYTIGRYAWQWHFIIRCRFSFNLSGTFSFHLIRLRFPFSPVLVGEIRAVVFIMVINNNHLKKRTSFSRKRKKKRGKYETREWRKT</sequence>
<evidence type="ECO:0000313" key="3">
    <source>
        <dbReference type="EMBL" id="KJB74466.1"/>
    </source>
</evidence>
<feature type="compositionally biased region" description="Basic residues" evidence="1">
    <location>
        <begin position="82"/>
        <end position="93"/>
    </location>
</feature>
<feature type="compositionally biased region" description="Basic and acidic residues" evidence="1">
    <location>
        <begin position="94"/>
        <end position="103"/>
    </location>
</feature>
<evidence type="ECO:0000256" key="2">
    <source>
        <dbReference type="SAM" id="Phobius"/>
    </source>
</evidence>
<feature type="transmembrane region" description="Helical" evidence="2">
    <location>
        <begin position="56"/>
        <end position="78"/>
    </location>
</feature>
<evidence type="ECO:0000313" key="4">
    <source>
        <dbReference type="Proteomes" id="UP000032304"/>
    </source>
</evidence>
<name>A0A0D2UZE0_GOSRA</name>
<gene>
    <name evidence="3" type="ORF">B456_011G296100</name>
</gene>
<dbReference type="Gramene" id="KJB74466">
    <property type="protein sequence ID" value="KJB74466"/>
    <property type="gene ID" value="B456_011G296100"/>
</dbReference>
<keyword evidence="2" id="KW-0812">Transmembrane</keyword>
<keyword evidence="2" id="KW-0472">Membrane</keyword>
<evidence type="ECO:0000256" key="1">
    <source>
        <dbReference type="SAM" id="MobiDB-lite"/>
    </source>
</evidence>
<dbReference type="Proteomes" id="UP000032304">
    <property type="component" value="Chromosome 11"/>
</dbReference>
<reference evidence="3 4" key="1">
    <citation type="journal article" date="2012" name="Nature">
        <title>Repeated polyploidization of Gossypium genomes and the evolution of spinnable cotton fibres.</title>
        <authorList>
            <person name="Paterson A.H."/>
            <person name="Wendel J.F."/>
            <person name="Gundlach H."/>
            <person name="Guo H."/>
            <person name="Jenkins J."/>
            <person name="Jin D."/>
            <person name="Llewellyn D."/>
            <person name="Showmaker K.C."/>
            <person name="Shu S."/>
            <person name="Udall J."/>
            <person name="Yoo M.J."/>
            <person name="Byers R."/>
            <person name="Chen W."/>
            <person name="Doron-Faigenboim A."/>
            <person name="Duke M.V."/>
            <person name="Gong L."/>
            <person name="Grimwood J."/>
            <person name="Grover C."/>
            <person name="Grupp K."/>
            <person name="Hu G."/>
            <person name="Lee T.H."/>
            <person name="Li J."/>
            <person name="Lin L."/>
            <person name="Liu T."/>
            <person name="Marler B.S."/>
            <person name="Page J.T."/>
            <person name="Roberts A.W."/>
            <person name="Romanel E."/>
            <person name="Sanders W.S."/>
            <person name="Szadkowski E."/>
            <person name="Tan X."/>
            <person name="Tang H."/>
            <person name="Xu C."/>
            <person name="Wang J."/>
            <person name="Wang Z."/>
            <person name="Zhang D."/>
            <person name="Zhang L."/>
            <person name="Ashrafi H."/>
            <person name="Bedon F."/>
            <person name="Bowers J.E."/>
            <person name="Brubaker C.L."/>
            <person name="Chee P.W."/>
            <person name="Das S."/>
            <person name="Gingle A.R."/>
            <person name="Haigler C.H."/>
            <person name="Harker D."/>
            <person name="Hoffmann L.V."/>
            <person name="Hovav R."/>
            <person name="Jones D.C."/>
            <person name="Lemke C."/>
            <person name="Mansoor S."/>
            <person name="ur Rahman M."/>
            <person name="Rainville L.N."/>
            <person name="Rambani A."/>
            <person name="Reddy U.K."/>
            <person name="Rong J.K."/>
            <person name="Saranga Y."/>
            <person name="Scheffler B.E."/>
            <person name="Scheffler J.A."/>
            <person name="Stelly D.M."/>
            <person name="Triplett B.A."/>
            <person name="Van Deynze A."/>
            <person name="Vaslin M.F."/>
            <person name="Waghmare V.N."/>
            <person name="Walford S.A."/>
            <person name="Wright R.J."/>
            <person name="Zaki E.A."/>
            <person name="Zhang T."/>
            <person name="Dennis E.S."/>
            <person name="Mayer K.F."/>
            <person name="Peterson D.G."/>
            <person name="Rokhsar D.S."/>
            <person name="Wang X."/>
            <person name="Schmutz J."/>
        </authorList>
    </citation>
    <scope>NUCLEOTIDE SEQUENCE [LARGE SCALE GENOMIC DNA]</scope>
</reference>
<feature type="region of interest" description="Disordered" evidence="1">
    <location>
        <begin position="82"/>
        <end position="103"/>
    </location>
</feature>
<organism evidence="3 4">
    <name type="scientific">Gossypium raimondii</name>
    <name type="common">Peruvian cotton</name>
    <name type="synonym">Gossypium klotzschianum subsp. raimondii</name>
    <dbReference type="NCBI Taxonomy" id="29730"/>
    <lineage>
        <taxon>Eukaryota</taxon>
        <taxon>Viridiplantae</taxon>
        <taxon>Streptophyta</taxon>
        <taxon>Embryophyta</taxon>
        <taxon>Tracheophyta</taxon>
        <taxon>Spermatophyta</taxon>
        <taxon>Magnoliopsida</taxon>
        <taxon>eudicotyledons</taxon>
        <taxon>Gunneridae</taxon>
        <taxon>Pentapetalae</taxon>
        <taxon>rosids</taxon>
        <taxon>malvids</taxon>
        <taxon>Malvales</taxon>
        <taxon>Malvaceae</taxon>
        <taxon>Malvoideae</taxon>
        <taxon>Gossypium</taxon>
    </lineage>
</organism>
<dbReference type="EMBL" id="CM001750">
    <property type="protein sequence ID" value="KJB74466.1"/>
    <property type="molecule type" value="Genomic_DNA"/>
</dbReference>
<keyword evidence="4" id="KW-1185">Reference proteome</keyword>
<proteinExistence type="predicted"/>
<keyword evidence="2" id="KW-1133">Transmembrane helix</keyword>
<dbReference type="AlphaFoldDB" id="A0A0D2UZE0"/>
<protein>
    <submittedName>
        <fullName evidence="3">Uncharacterized protein</fullName>
    </submittedName>
</protein>